<protein>
    <recommendedName>
        <fullName evidence="4 12">Heme exporter protein D</fullName>
    </recommendedName>
</protein>
<evidence type="ECO:0000256" key="5">
    <source>
        <dbReference type="ARBA" id="ARBA00022448"/>
    </source>
</evidence>
<organism evidence="13 14">
    <name type="scientific">Candidatus Venteria ishoeyi</name>
    <dbReference type="NCBI Taxonomy" id="1899563"/>
    <lineage>
        <taxon>Bacteria</taxon>
        <taxon>Pseudomonadati</taxon>
        <taxon>Pseudomonadota</taxon>
        <taxon>Gammaproteobacteria</taxon>
        <taxon>Thiotrichales</taxon>
        <taxon>Thiotrichaceae</taxon>
        <taxon>Venteria</taxon>
    </lineage>
</organism>
<evidence type="ECO:0000256" key="7">
    <source>
        <dbReference type="ARBA" id="ARBA00022519"/>
    </source>
</evidence>
<evidence type="ECO:0000313" key="13">
    <source>
        <dbReference type="EMBL" id="SEH05868.1"/>
    </source>
</evidence>
<keyword evidence="11 12" id="KW-0472">Membrane</keyword>
<accession>A0A1H6F6V8</accession>
<evidence type="ECO:0000256" key="1">
    <source>
        <dbReference type="ARBA" id="ARBA00002442"/>
    </source>
</evidence>
<keyword evidence="9 12" id="KW-0201">Cytochrome c-type biogenesis</keyword>
<dbReference type="GO" id="GO:1903607">
    <property type="term" value="P:cytochrome c biosynthetic process"/>
    <property type="evidence" value="ECO:0007669"/>
    <property type="project" value="TreeGrafter"/>
</dbReference>
<evidence type="ECO:0000256" key="9">
    <source>
        <dbReference type="ARBA" id="ARBA00022748"/>
    </source>
</evidence>
<dbReference type="RefSeq" id="WP_103919725.1">
    <property type="nucleotide sequence ID" value="NZ_FMSV02000399.1"/>
</dbReference>
<dbReference type="InterPro" id="IPR007078">
    <property type="entry name" value="Haem_export_protD_CcmD"/>
</dbReference>
<evidence type="ECO:0000256" key="10">
    <source>
        <dbReference type="ARBA" id="ARBA00022989"/>
    </source>
</evidence>
<comment type="subcellular location">
    <subcellularLocation>
        <location evidence="2 12">Cell inner membrane</location>
        <topology evidence="2 12">Single-pass membrane protein</topology>
    </subcellularLocation>
</comment>
<dbReference type="Proteomes" id="UP000236724">
    <property type="component" value="Unassembled WGS sequence"/>
</dbReference>
<dbReference type="PANTHER" id="PTHR37531">
    <property type="entry name" value="HEME EXPORTER PROTEIN D"/>
    <property type="match status" value="1"/>
</dbReference>
<keyword evidence="8 12" id="KW-0812">Transmembrane</keyword>
<keyword evidence="7 12" id="KW-0997">Cell inner membrane</keyword>
<keyword evidence="6 12" id="KW-1003">Cell membrane</keyword>
<comment type="similarity">
    <text evidence="3 12">Belongs to the CcmD/CycX/HelD family.</text>
</comment>
<dbReference type="GO" id="GO:0017004">
    <property type="term" value="P:cytochrome complex assembly"/>
    <property type="evidence" value="ECO:0007669"/>
    <property type="project" value="UniProtKB-KW"/>
</dbReference>
<evidence type="ECO:0000256" key="2">
    <source>
        <dbReference type="ARBA" id="ARBA00004377"/>
    </source>
</evidence>
<dbReference type="InterPro" id="IPR052075">
    <property type="entry name" value="Heme_exporter_D"/>
</dbReference>
<evidence type="ECO:0000256" key="3">
    <source>
        <dbReference type="ARBA" id="ARBA00008741"/>
    </source>
</evidence>
<evidence type="ECO:0000256" key="12">
    <source>
        <dbReference type="RuleBase" id="RU363101"/>
    </source>
</evidence>
<dbReference type="EMBL" id="FMSV02000399">
    <property type="protein sequence ID" value="SEH05868.1"/>
    <property type="molecule type" value="Genomic_DNA"/>
</dbReference>
<reference evidence="13 14" key="1">
    <citation type="submission" date="2016-10" db="EMBL/GenBank/DDBJ databases">
        <authorList>
            <person name="de Groot N.N."/>
        </authorList>
    </citation>
    <scope>NUCLEOTIDE SEQUENCE [LARGE SCALE GENOMIC DNA]</scope>
    <source>
        <strain evidence="13">MBHS1</strain>
    </source>
</reference>
<evidence type="ECO:0000256" key="6">
    <source>
        <dbReference type="ARBA" id="ARBA00022475"/>
    </source>
</evidence>
<proteinExistence type="inferred from homology"/>
<dbReference type="OrthoDB" id="9815607at2"/>
<evidence type="ECO:0000313" key="14">
    <source>
        <dbReference type="Proteomes" id="UP000236724"/>
    </source>
</evidence>
<name>A0A1H6F6V8_9GAMM</name>
<dbReference type="NCBIfam" id="TIGR03141">
    <property type="entry name" value="cytochro_ccmD"/>
    <property type="match status" value="1"/>
</dbReference>
<evidence type="ECO:0000256" key="11">
    <source>
        <dbReference type="ARBA" id="ARBA00023136"/>
    </source>
</evidence>
<dbReference type="GO" id="GO:0005886">
    <property type="term" value="C:plasma membrane"/>
    <property type="evidence" value="ECO:0007669"/>
    <property type="project" value="UniProtKB-SubCell"/>
</dbReference>
<gene>
    <name evidence="13" type="ORF">MBHS_01723</name>
</gene>
<keyword evidence="5 12" id="KW-0813">Transport</keyword>
<dbReference type="AlphaFoldDB" id="A0A1H6F6V8"/>
<feature type="transmembrane region" description="Helical" evidence="12">
    <location>
        <begin position="15"/>
        <end position="34"/>
    </location>
</feature>
<dbReference type="PANTHER" id="PTHR37531:SF1">
    <property type="entry name" value="HEME EXPORTER PROTEIN D"/>
    <property type="match status" value="1"/>
</dbReference>
<dbReference type="Pfam" id="PF04995">
    <property type="entry name" value="CcmD"/>
    <property type="match status" value="1"/>
</dbReference>
<sequence length="55" mass="6543">MEAVQEFFHMGGYAFYVWASYGIAAVVLFFNWMSPILREREIKKGLARKVRRSQR</sequence>
<evidence type="ECO:0000256" key="8">
    <source>
        <dbReference type="ARBA" id="ARBA00022692"/>
    </source>
</evidence>
<comment type="function">
    <text evidence="1 12">Required for the export of heme to the periplasm for the biogenesis of c-type cytochromes.</text>
</comment>
<keyword evidence="14" id="KW-1185">Reference proteome</keyword>
<dbReference type="GO" id="GO:0015886">
    <property type="term" value="P:heme transport"/>
    <property type="evidence" value="ECO:0007669"/>
    <property type="project" value="InterPro"/>
</dbReference>
<keyword evidence="10 12" id="KW-1133">Transmembrane helix</keyword>
<evidence type="ECO:0000256" key="4">
    <source>
        <dbReference type="ARBA" id="ARBA00016461"/>
    </source>
</evidence>